<reference evidence="2" key="1">
    <citation type="journal article" date="2022" name="bioRxiv">
        <title>Sequencing and chromosome-scale assembly of the giantPleurodeles waltlgenome.</title>
        <authorList>
            <person name="Brown T."/>
            <person name="Elewa A."/>
            <person name="Iarovenko S."/>
            <person name="Subramanian E."/>
            <person name="Araus A.J."/>
            <person name="Petzold A."/>
            <person name="Susuki M."/>
            <person name="Suzuki K.-i.T."/>
            <person name="Hayashi T."/>
            <person name="Toyoda A."/>
            <person name="Oliveira C."/>
            <person name="Osipova E."/>
            <person name="Leigh N.D."/>
            <person name="Simon A."/>
            <person name="Yun M.H."/>
        </authorList>
    </citation>
    <scope>NUCLEOTIDE SEQUENCE</scope>
    <source>
        <strain evidence="2">20211129_DDA</strain>
        <tissue evidence="2">Liver</tissue>
    </source>
</reference>
<accession>A0AAV7LYL5</accession>
<feature type="region of interest" description="Disordered" evidence="1">
    <location>
        <begin position="107"/>
        <end position="142"/>
    </location>
</feature>
<keyword evidence="3" id="KW-1185">Reference proteome</keyword>
<dbReference type="AlphaFoldDB" id="A0AAV7LYL5"/>
<dbReference type="EMBL" id="JANPWB010000014">
    <property type="protein sequence ID" value="KAJ1096522.1"/>
    <property type="molecule type" value="Genomic_DNA"/>
</dbReference>
<feature type="region of interest" description="Disordered" evidence="1">
    <location>
        <begin position="35"/>
        <end position="95"/>
    </location>
</feature>
<name>A0AAV7LYL5_PLEWA</name>
<evidence type="ECO:0000256" key="1">
    <source>
        <dbReference type="SAM" id="MobiDB-lite"/>
    </source>
</evidence>
<proteinExistence type="predicted"/>
<organism evidence="2 3">
    <name type="scientific">Pleurodeles waltl</name>
    <name type="common">Iberian ribbed newt</name>
    <dbReference type="NCBI Taxonomy" id="8319"/>
    <lineage>
        <taxon>Eukaryota</taxon>
        <taxon>Metazoa</taxon>
        <taxon>Chordata</taxon>
        <taxon>Craniata</taxon>
        <taxon>Vertebrata</taxon>
        <taxon>Euteleostomi</taxon>
        <taxon>Amphibia</taxon>
        <taxon>Batrachia</taxon>
        <taxon>Caudata</taxon>
        <taxon>Salamandroidea</taxon>
        <taxon>Salamandridae</taxon>
        <taxon>Pleurodelinae</taxon>
        <taxon>Pleurodeles</taxon>
    </lineage>
</organism>
<gene>
    <name evidence="2" type="ORF">NDU88_001658</name>
</gene>
<feature type="compositionally biased region" description="Basic and acidic residues" evidence="1">
    <location>
        <begin position="71"/>
        <end position="87"/>
    </location>
</feature>
<comment type="caution">
    <text evidence="2">The sequence shown here is derived from an EMBL/GenBank/DDBJ whole genome shotgun (WGS) entry which is preliminary data.</text>
</comment>
<dbReference type="Proteomes" id="UP001066276">
    <property type="component" value="Chromosome 10"/>
</dbReference>
<sequence>MTRGRPKAPVELMGAAFRWGHPTEAEQRTTLLLKKRSGRPEACSGPRSGLGGALGREVVPFYGGGLGSHLEAPEPRRDPAGPRESRGHGGGLDPRVIATFEAEGAPFEGPGWGWRGAPHPHIGSLQDRGGTWRCGQTEERPLFDPEVFIPTSMDHK</sequence>
<protein>
    <submittedName>
        <fullName evidence="2">Uncharacterized protein</fullName>
    </submittedName>
</protein>
<evidence type="ECO:0000313" key="3">
    <source>
        <dbReference type="Proteomes" id="UP001066276"/>
    </source>
</evidence>
<evidence type="ECO:0000313" key="2">
    <source>
        <dbReference type="EMBL" id="KAJ1096522.1"/>
    </source>
</evidence>